<dbReference type="PATRIC" id="fig|294671.3.peg.697"/>
<reference evidence="1 2" key="1">
    <citation type="journal article" date="2016" name="Genome Announc.">
        <title>Draft Genome Sequence of the Rumen Methanogen Methanobrevibacter olleyae YLM1.</title>
        <authorList>
            <person name="Kelly W.J."/>
            <person name="Li D."/>
            <person name="Lambie S.C."/>
            <person name="Cox F."/>
            <person name="Attwood G.T."/>
            <person name="Altermann E."/>
            <person name="Leahy S.C."/>
        </authorList>
    </citation>
    <scope>NUCLEOTIDE SEQUENCE [LARGE SCALE GENOMIC DNA]</scope>
    <source>
        <strain evidence="1 2">YLM1</strain>
    </source>
</reference>
<dbReference type="AlphaFoldDB" id="A0A126QZG5"/>
<evidence type="ECO:0000313" key="1">
    <source>
        <dbReference type="EMBL" id="AMK15228.1"/>
    </source>
</evidence>
<gene>
    <name evidence="1" type="ORF">YLM1_0671</name>
</gene>
<keyword evidence="2" id="KW-1185">Reference proteome</keyword>
<proteinExistence type="predicted"/>
<organism evidence="1 2">
    <name type="scientific">Methanobrevibacter olleyae</name>
    <dbReference type="NCBI Taxonomy" id="294671"/>
    <lineage>
        <taxon>Archaea</taxon>
        <taxon>Methanobacteriati</taxon>
        <taxon>Methanobacteriota</taxon>
        <taxon>Methanomada group</taxon>
        <taxon>Methanobacteria</taxon>
        <taxon>Methanobacteriales</taxon>
        <taxon>Methanobacteriaceae</taxon>
        <taxon>Methanobrevibacter</taxon>
    </lineage>
</organism>
<reference evidence="2" key="2">
    <citation type="submission" date="2016-02" db="EMBL/GenBank/DDBJ databases">
        <title>The draft genome sequence of the rumen methanogen Methanobrevibacter olleyae YLM1.</title>
        <authorList>
            <consortium name="New Zealand Agricultural Greenhouse Gas Research Centre/Pastoral Greenhouse Gas Research Consortium"/>
            <person name="Kelly W.J."/>
            <person name="Li D."/>
            <person name="Lambie S.C."/>
            <person name="Attwood G.T."/>
            <person name="Altermann E."/>
            <person name="Leahy S.C."/>
        </authorList>
    </citation>
    <scope>NUCLEOTIDE SEQUENCE [LARGE SCALE GENOMIC DNA]</scope>
    <source>
        <strain evidence="2">YLM1</strain>
    </source>
</reference>
<sequence>MKIPKIDTKILSKYYKNIKKDIKIHLNINKINQSIVNKMKCSIRKKDYIKIYNMTEKASPLGEINCGELCNSICCTVENKDKEDTLSDMVLYLLPGEEELLENESDWFEIYYETTDEYEYPDSWDGEVYYIKCTNPPHCNRKLRPIQCRSFPLSPHLDKENNLHLIYDEDDMTYKCPIIGDKIELSEDFLKKTYKMWKILTDDKLIFDLVKMDSLKREKNKVDYKILI</sequence>
<accession>A0A126QZG5</accession>
<dbReference type="EMBL" id="CP014265">
    <property type="protein sequence ID" value="AMK15228.1"/>
    <property type="molecule type" value="Genomic_DNA"/>
</dbReference>
<evidence type="ECO:0000313" key="2">
    <source>
        <dbReference type="Proteomes" id="UP000066376"/>
    </source>
</evidence>
<dbReference type="KEGG" id="mol:YLM1_0671"/>
<name>A0A126QZG5_METOL</name>
<dbReference type="STRING" id="294671.YLM1_0671"/>
<dbReference type="Proteomes" id="UP000066376">
    <property type="component" value="Chromosome"/>
</dbReference>
<protein>
    <submittedName>
        <fullName evidence="1">Uncharacterized protein</fullName>
    </submittedName>
</protein>